<evidence type="ECO:0000259" key="16">
    <source>
        <dbReference type="PROSITE" id="PS50067"/>
    </source>
</evidence>
<dbReference type="AlphaFoldDB" id="A0A8H6IJ90"/>
<dbReference type="PROSITE" id="PS50067">
    <property type="entry name" value="KINESIN_MOTOR_2"/>
    <property type="match status" value="1"/>
</dbReference>
<keyword evidence="3" id="KW-0132">Cell division</keyword>
<sequence length="1194" mass="132281">MRTVTDLSWWQKRHVKVVGTFCLEGAGFLDDFLRLPMLVGRQAVSGPEAEHHCSQERGHAHVTQRVVERTRERNAAKLGCHQPVLHLPPPRRRPTMATRRPASSRARANPMPPPPPRSRSVLAKPASHTATPDSGSILGESSTSNRGQKEESGTNIQVVIRCRRRSEQEIQENSPIIVTSTGAKSKELSIETGSAQSSLGVVTQAPTRTYPYDLVFGPEADQSMIYHDVVSPMLEQVLQGYNCTLFAYGQTGTGKTYTMQGDLNPSPMGNPSAHAGMIPRVLFRLFHQLEKANADFSVKISFVELYNEELRDLLASDLSAPSGSTQPMGFGGKGADNGLKMFDEAGKRGIFIQGLEEIAVKDSKAALALLVKGSERRQIASTNFNEHSSRSHSVFSITVHTKDVSFGEDLLKTGKLHLVDLAGSENIGRSGAENKRAREAGMINQSLLTLGRVINALVDKATHVPYRESKLTRLLQDSLGGRTKTCIIATVSPARSNMEETLSTLDYALRAKSIRNKPEVNQRMSRNALLKEYIGEIDRLKADLLAAREKNGIFFSEDSWNAHMAEDEMKKTEMLEAKKQAQIIESQLRQVREEFEQSLGLLMKRDVELKETKDRLEKTEVTLEQKERHLKQTTMALQVEEVVRKSYQESEKNLDGVAKTLKTTLVQSTHHIEGLHAKIERKANVLTTNSRLVSKHGQQLASSSKDISKSFDHYLRAATDLHHAIETQTQDFSVSQAEHIAEATSQMDEHLAAGEEADTKLFTGLQDVKDTVQQSCGEASTTANNQMVDIGRAVDSLQAALESIVRQAKGFVEEQRHLVAEIKEYSNAQAAAEIARLKKQNQMLSQMIASERDKANVAKDDLVQRVTGLLDNFLQGRDDSLKSATRELQRENDGFASAKKVEQANHLKTCDAAETRIQSFDGALQQRVRENKRKHEEITKTIEETTTALDGAFNNLRSTVQENAEASSSTLREIQAEGYDAHSNGLEEHARLKRIRLETTRSMQANVESADSFVQSALALTSSDIETFTNNLSNNLSELQDLTSSSGDNTLQGLSTVHEVAVTLLDKGTREDMPTGSTPQKRPWKYVESWKLAKGREELFGKSHESEPEPEGEAEAEEVASKPRHSDPLPALSMEVENRAPPAQPAPRPSSMSIPRPAKQSIASPPLSVKVEEKEVPLVESRRRNVSTRLRRQG</sequence>
<evidence type="ECO:0000256" key="8">
    <source>
        <dbReference type="ARBA" id="ARBA00023054"/>
    </source>
</evidence>
<keyword evidence="2" id="KW-0963">Cytoplasm</keyword>
<reference evidence="17 18" key="1">
    <citation type="submission" date="2020-07" db="EMBL/GenBank/DDBJ databases">
        <title>Comparative genomics of pyrophilous fungi reveals a link between fire events and developmental genes.</title>
        <authorList>
            <consortium name="DOE Joint Genome Institute"/>
            <person name="Steindorff A.S."/>
            <person name="Carver A."/>
            <person name="Calhoun S."/>
            <person name="Stillman K."/>
            <person name="Liu H."/>
            <person name="Lipzen A."/>
            <person name="Pangilinan J."/>
            <person name="Labutti K."/>
            <person name="Bruns T.D."/>
            <person name="Grigoriev I.V."/>
        </authorList>
    </citation>
    <scope>NUCLEOTIDE SEQUENCE [LARGE SCALE GENOMIC DNA]</scope>
    <source>
        <strain evidence="17 18">CBS 144469</strain>
    </source>
</reference>
<evidence type="ECO:0000256" key="7">
    <source>
        <dbReference type="ARBA" id="ARBA00022840"/>
    </source>
</evidence>
<dbReference type="GO" id="GO:0051301">
    <property type="term" value="P:cell division"/>
    <property type="evidence" value="ECO:0007669"/>
    <property type="project" value="UniProtKB-KW"/>
</dbReference>
<feature type="binding site" evidence="13">
    <location>
        <begin position="249"/>
        <end position="256"/>
    </location>
    <ligand>
        <name>ATP</name>
        <dbReference type="ChEBI" id="CHEBI:30616"/>
    </ligand>
</feature>
<feature type="domain" description="Kinesin motor" evidence="16">
    <location>
        <begin position="155"/>
        <end position="514"/>
    </location>
</feature>
<name>A0A8H6IJ90_9AGAR</name>
<dbReference type="Pfam" id="PF00225">
    <property type="entry name" value="Kinesin"/>
    <property type="match status" value="1"/>
</dbReference>
<feature type="compositionally biased region" description="Polar residues" evidence="15">
    <location>
        <begin position="128"/>
        <end position="146"/>
    </location>
</feature>
<evidence type="ECO:0000313" key="17">
    <source>
        <dbReference type="EMBL" id="KAF6765222.1"/>
    </source>
</evidence>
<keyword evidence="4" id="KW-0493">Microtubule</keyword>
<dbReference type="InterPro" id="IPR027417">
    <property type="entry name" value="P-loop_NTPase"/>
</dbReference>
<accession>A0A8H6IJ90</accession>
<keyword evidence="9 13" id="KW-0505">Motor protein</keyword>
<gene>
    <name evidence="17" type="ORF">DFP72DRAFT_870459</name>
</gene>
<dbReference type="GO" id="GO:0008017">
    <property type="term" value="F:microtubule binding"/>
    <property type="evidence" value="ECO:0007669"/>
    <property type="project" value="InterPro"/>
</dbReference>
<dbReference type="PANTHER" id="PTHR47970:SF12">
    <property type="entry name" value="KINESIN FAMILY MEMBER 11"/>
    <property type="match status" value="1"/>
</dbReference>
<proteinExistence type="inferred from homology"/>
<evidence type="ECO:0000256" key="5">
    <source>
        <dbReference type="ARBA" id="ARBA00022741"/>
    </source>
</evidence>
<feature type="region of interest" description="Disordered" evidence="15">
    <location>
        <begin position="80"/>
        <end position="156"/>
    </location>
</feature>
<keyword evidence="7 13" id="KW-0067">ATP-binding</keyword>
<dbReference type="InterPro" id="IPR019821">
    <property type="entry name" value="Kinesin_motor_CS"/>
</dbReference>
<feature type="coiled-coil region" evidence="14">
    <location>
        <begin position="574"/>
        <end position="636"/>
    </location>
</feature>
<evidence type="ECO:0000256" key="2">
    <source>
        <dbReference type="ARBA" id="ARBA00022490"/>
    </source>
</evidence>
<evidence type="ECO:0000313" key="18">
    <source>
        <dbReference type="Proteomes" id="UP000521943"/>
    </source>
</evidence>
<feature type="compositionally biased region" description="Basic and acidic residues" evidence="15">
    <location>
        <begin position="1098"/>
        <end position="1107"/>
    </location>
</feature>
<keyword evidence="10" id="KW-0206">Cytoskeleton</keyword>
<dbReference type="InterPro" id="IPR036961">
    <property type="entry name" value="Kinesin_motor_dom_sf"/>
</dbReference>
<evidence type="ECO:0000256" key="6">
    <source>
        <dbReference type="ARBA" id="ARBA00022776"/>
    </source>
</evidence>
<evidence type="ECO:0000256" key="15">
    <source>
        <dbReference type="SAM" id="MobiDB-lite"/>
    </source>
</evidence>
<dbReference type="Proteomes" id="UP000521943">
    <property type="component" value="Unassembled WGS sequence"/>
</dbReference>
<dbReference type="SUPFAM" id="SSF52540">
    <property type="entry name" value="P-loop containing nucleoside triphosphate hydrolases"/>
    <property type="match status" value="1"/>
</dbReference>
<dbReference type="InterPro" id="IPR047149">
    <property type="entry name" value="KIF11-like"/>
</dbReference>
<evidence type="ECO:0000256" key="14">
    <source>
        <dbReference type="SAM" id="Coils"/>
    </source>
</evidence>
<evidence type="ECO:0000256" key="3">
    <source>
        <dbReference type="ARBA" id="ARBA00022618"/>
    </source>
</evidence>
<dbReference type="PROSITE" id="PS00411">
    <property type="entry name" value="KINESIN_MOTOR_1"/>
    <property type="match status" value="1"/>
</dbReference>
<keyword evidence="11" id="KW-0131">Cell cycle</keyword>
<evidence type="ECO:0000256" key="12">
    <source>
        <dbReference type="ARBA" id="ARBA00034704"/>
    </source>
</evidence>
<dbReference type="PANTHER" id="PTHR47970">
    <property type="entry name" value="KINESIN-LIKE PROTEIN KIF11"/>
    <property type="match status" value="1"/>
</dbReference>
<dbReference type="SMART" id="SM00129">
    <property type="entry name" value="KISc"/>
    <property type="match status" value="1"/>
</dbReference>
<dbReference type="PRINTS" id="PR00380">
    <property type="entry name" value="KINESINHEAVY"/>
</dbReference>
<dbReference type="FunFam" id="3.40.850.10:FF:000051">
    <property type="entry name" value="Kinesin-like protein bimC"/>
    <property type="match status" value="1"/>
</dbReference>
<dbReference type="EMBL" id="JACGCI010000003">
    <property type="protein sequence ID" value="KAF6765222.1"/>
    <property type="molecule type" value="Genomic_DNA"/>
</dbReference>
<evidence type="ECO:0000256" key="4">
    <source>
        <dbReference type="ARBA" id="ARBA00022701"/>
    </source>
</evidence>
<feature type="compositionally biased region" description="Basic residues" evidence="15">
    <location>
        <begin position="1184"/>
        <end position="1194"/>
    </location>
</feature>
<feature type="compositionally biased region" description="Basic and acidic residues" evidence="15">
    <location>
        <begin position="1170"/>
        <end position="1183"/>
    </location>
</feature>
<comment type="caution">
    <text evidence="17">The sequence shown here is derived from an EMBL/GenBank/DDBJ whole genome shotgun (WGS) entry which is preliminary data.</text>
</comment>
<organism evidence="17 18">
    <name type="scientific">Ephemerocybe angulata</name>
    <dbReference type="NCBI Taxonomy" id="980116"/>
    <lineage>
        <taxon>Eukaryota</taxon>
        <taxon>Fungi</taxon>
        <taxon>Dikarya</taxon>
        <taxon>Basidiomycota</taxon>
        <taxon>Agaricomycotina</taxon>
        <taxon>Agaricomycetes</taxon>
        <taxon>Agaricomycetidae</taxon>
        <taxon>Agaricales</taxon>
        <taxon>Agaricineae</taxon>
        <taxon>Psathyrellaceae</taxon>
        <taxon>Ephemerocybe</taxon>
    </lineage>
</organism>
<feature type="coiled-coil region" evidence="14">
    <location>
        <begin position="827"/>
        <end position="854"/>
    </location>
</feature>
<dbReference type="CDD" id="cd01364">
    <property type="entry name" value="KISc_BimC_Eg5"/>
    <property type="match status" value="1"/>
</dbReference>
<keyword evidence="5 13" id="KW-0547">Nucleotide-binding</keyword>
<dbReference type="GO" id="GO:0005634">
    <property type="term" value="C:nucleus"/>
    <property type="evidence" value="ECO:0007669"/>
    <property type="project" value="TreeGrafter"/>
</dbReference>
<evidence type="ECO:0000256" key="1">
    <source>
        <dbReference type="ARBA" id="ARBA00004245"/>
    </source>
</evidence>
<evidence type="ECO:0000256" key="9">
    <source>
        <dbReference type="ARBA" id="ARBA00023175"/>
    </source>
</evidence>
<dbReference type="GO" id="GO:0005876">
    <property type="term" value="C:spindle microtubule"/>
    <property type="evidence" value="ECO:0007669"/>
    <property type="project" value="TreeGrafter"/>
</dbReference>
<dbReference type="GO" id="GO:0005524">
    <property type="term" value="F:ATP binding"/>
    <property type="evidence" value="ECO:0007669"/>
    <property type="project" value="UniProtKB-UniRule"/>
</dbReference>
<dbReference type="GO" id="GO:0008574">
    <property type="term" value="F:plus-end-directed microtubule motor activity"/>
    <property type="evidence" value="ECO:0007669"/>
    <property type="project" value="TreeGrafter"/>
</dbReference>
<comment type="similarity">
    <text evidence="12">Belongs to the TRAFAC class myosin-kinesin ATPase superfamily. Kinesin family. KIN-5/BimC subfamily.</text>
</comment>
<evidence type="ECO:0000256" key="11">
    <source>
        <dbReference type="ARBA" id="ARBA00023306"/>
    </source>
</evidence>
<comment type="subcellular location">
    <subcellularLocation>
        <location evidence="1">Cytoplasm</location>
        <location evidence="1">Cytoskeleton</location>
    </subcellularLocation>
</comment>
<dbReference type="GO" id="GO:0000073">
    <property type="term" value="P:initial mitotic spindle pole body separation"/>
    <property type="evidence" value="ECO:0007669"/>
    <property type="project" value="TreeGrafter"/>
</dbReference>
<feature type="compositionally biased region" description="Acidic residues" evidence="15">
    <location>
        <begin position="1108"/>
        <end position="1118"/>
    </location>
</feature>
<dbReference type="OrthoDB" id="3176171at2759"/>
<dbReference type="GO" id="GO:0007018">
    <property type="term" value="P:microtubule-based movement"/>
    <property type="evidence" value="ECO:0007669"/>
    <property type="project" value="InterPro"/>
</dbReference>
<protein>
    <submittedName>
        <fullName evidence="17">Kinesin</fullName>
    </submittedName>
</protein>
<feature type="region of interest" description="Disordered" evidence="15">
    <location>
        <begin position="1098"/>
        <end position="1194"/>
    </location>
</feature>
<keyword evidence="6" id="KW-0498">Mitosis</keyword>
<dbReference type="InterPro" id="IPR047241">
    <property type="entry name" value="KIF11-like_kin_motor_dom"/>
</dbReference>
<dbReference type="InterPro" id="IPR001752">
    <property type="entry name" value="Kinesin_motor_dom"/>
</dbReference>
<dbReference type="Gene3D" id="3.40.850.10">
    <property type="entry name" value="Kinesin motor domain"/>
    <property type="match status" value="1"/>
</dbReference>
<evidence type="ECO:0000256" key="10">
    <source>
        <dbReference type="ARBA" id="ARBA00023212"/>
    </source>
</evidence>
<keyword evidence="18" id="KW-1185">Reference proteome</keyword>
<dbReference type="GO" id="GO:0072686">
    <property type="term" value="C:mitotic spindle"/>
    <property type="evidence" value="ECO:0007669"/>
    <property type="project" value="TreeGrafter"/>
</dbReference>
<feature type="compositionally biased region" description="Low complexity" evidence="15">
    <location>
        <begin position="95"/>
        <end position="109"/>
    </location>
</feature>
<keyword evidence="8 14" id="KW-0175">Coiled coil</keyword>
<evidence type="ECO:0000256" key="13">
    <source>
        <dbReference type="PROSITE-ProRule" id="PRU00283"/>
    </source>
</evidence>